<dbReference type="STRING" id="679897.HMU02500"/>
<dbReference type="Pfam" id="PF03692">
    <property type="entry name" value="CxxCxxCC"/>
    <property type="match status" value="1"/>
</dbReference>
<reference evidence="1 2" key="1">
    <citation type="journal article" date="2010" name="BMC Genomics">
        <title>Comparative genomics and proteomics of Helicobacter mustelae, an ulcerogenic and carcinogenic gastric pathogen.</title>
        <authorList>
            <person name="O'Toole P.W."/>
            <person name="Snelling W.J."/>
            <person name="Canchaya C."/>
            <person name="Forde B.M."/>
            <person name="Hardie K.R."/>
            <person name="Josenhans C."/>
            <person name="Graham R.L.J."/>
            <person name="McMullan G."/>
            <person name="Parkhill J."/>
            <person name="Belda E."/>
            <person name="Bentley S.D."/>
        </authorList>
    </citation>
    <scope>NUCLEOTIDE SEQUENCE [LARGE SCALE GENOMIC DNA]</scope>
    <source>
        <strain evidence="2">ATCC 43772 / LMG 18044 / NCTC 12198 / 12198</strain>
    </source>
</reference>
<gene>
    <name evidence="1" type="ordered locus">HMU02500</name>
</gene>
<sequence>MSLQDFKFSFDGSACNACGGKCCVGESGYIFCTIKEMQEIALHLGILFDEFTKKYVKKVGYKFSLIERASSLGHACVFFDPDSKKCQIYEVRPKQCRTFPFWDIYRDGKHLDELKKECMGIGFDKTHH</sequence>
<accession>D3UG91</accession>
<dbReference type="InterPro" id="IPR005358">
    <property type="entry name" value="Puta_zinc/iron-chelating_dom"/>
</dbReference>
<dbReference type="HOGENOM" id="CLU_125010_1_0_7"/>
<evidence type="ECO:0000313" key="1">
    <source>
        <dbReference type="EMBL" id="CBG39512.1"/>
    </source>
</evidence>
<dbReference type="Proteomes" id="UP000001522">
    <property type="component" value="Chromosome"/>
</dbReference>
<evidence type="ECO:0000313" key="2">
    <source>
        <dbReference type="Proteomes" id="UP000001522"/>
    </source>
</evidence>
<dbReference type="EMBL" id="FN555004">
    <property type="protein sequence ID" value="CBG39512.1"/>
    <property type="molecule type" value="Genomic_DNA"/>
</dbReference>
<dbReference type="PANTHER" id="PTHR35866:SF1">
    <property type="entry name" value="YKGJ FAMILY CYSTEINE CLUSTER PROTEIN"/>
    <property type="match status" value="1"/>
</dbReference>
<protein>
    <recommendedName>
        <fullName evidence="3">YkgJ family cysteine cluster protein</fullName>
    </recommendedName>
</protein>
<proteinExistence type="predicted"/>
<organism evidence="1 2">
    <name type="scientific">Helicobacter mustelae (strain ATCC 43772 / CCUG 25715 / CIP 103759 / LMG 18044 / NCTC 12198 / R85-136P)</name>
    <name type="common">Campylobacter mustelae</name>
    <dbReference type="NCBI Taxonomy" id="679897"/>
    <lineage>
        <taxon>Bacteria</taxon>
        <taxon>Pseudomonadati</taxon>
        <taxon>Campylobacterota</taxon>
        <taxon>Epsilonproteobacteria</taxon>
        <taxon>Campylobacterales</taxon>
        <taxon>Helicobacteraceae</taxon>
        <taxon>Helicobacter</taxon>
    </lineage>
</organism>
<dbReference type="PANTHER" id="PTHR35866">
    <property type="entry name" value="PUTATIVE-RELATED"/>
    <property type="match status" value="1"/>
</dbReference>
<dbReference type="AlphaFoldDB" id="D3UG91"/>
<name>D3UG91_HELM1</name>
<dbReference type="KEGG" id="hms:HMU02500"/>
<dbReference type="eggNOG" id="COG0727">
    <property type="taxonomic scope" value="Bacteria"/>
</dbReference>
<evidence type="ECO:0008006" key="3">
    <source>
        <dbReference type="Google" id="ProtNLM"/>
    </source>
</evidence>
<keyword evidence="2" id="KW-1185">Reference proteome</keyword>